<gene>
    <name evidence="1" type="ORF">S01H1_25748</name>
</gene>
<dbReference type="AlphaFoldDB" id="X0TER6"/>
<sequence length="89" mass="10275">MEYTLHTFIGEDFPVAVKFEHEPAEKQTHDYPGCPEAYIINAVLASGPKGDEDIEADLSSECIETLIGRCRYEHNKICMEHYEQEQQER</sequence>
<name>X0TER6_9ZZZZ</name>
<proteinExistence type="predicted"/>
<evidence type="ECO:0000313" key="1">
    <source>
        <dbReference type="EMBL" id="GAF92003.1"/>
    </source>
</evidence>
<accession>X0TER6</accession>
<reference evidence="1" key="1">
    <citation type="journal article" date="2014" name="Front. Microbiol.">
        <title>High frequency of phylogenetically diverse reductive dehalogenase-homologous genes in deep subseafloor sedimentary metagenomes.</title>
        <authorList>
            <person name="Kawai M."/>
            <person name="Futagami T."/>
            <person name="Toyoda A."/>
            <person name="Takaki Y."/>
            <person name="Nishi S."/>
            <person name="Hori S."/>
            <person name="Arai W."/>
            <person name="Tsubouchi T."/>
            <person name="Morono Y."/>
            <person name="Uchiyama I."/>
            <person name="Ito T."/>
            <person name="Fujiyama A."/>
            <person name="Inagaki F."/>
            <person name="Takami H."/>
        </authorList>
    </citation>
    <scope>NUCLEOTIDE SEQUENCE</scope>
    <source>
        <strain evidence="1">Expedition CK06-06</strain>
    </source>
</reference>
<comment type="caution">
    <text evidence="1">The sequence shown here is derived from an EMBL/GenBank/DDBJ whole genome shotgun (WGS) entry which is preliminary data.</text>
</comment>
<dbReference type="EMBL" id="BARS01015577">
    <property type="protein sequence ID" value="GAF92003.1"/>
    <property type="molecule type" value="Genomic_DNA"/>
</dbReference>
<protein>
    <submittedName>
        <fullName evidence="1">Uncharacterized protein</fullName>
    </submittedName>
</protein>
<organism evidence="1">
    <name type="scientific">marine sediment metagenome</name>
    <dbReference type="NCBI Taxonomy" id="412755"/>
    <lineage>
        <taxon>unclassified sequences</taxon>
        <taxon>metagenomes</taxon>
        <taxon>ecological metagenomes</taxon>
    </lineage>
</organism>